<dbReference type="AlphaFoldDB" id="A0A815NAU9"/>
<dbReference type="SMART" id="SM00360">
    <property type="entry name" value="RRM"/>
    <property type="match status" value="2"/>
</dbReference>
<dbReference type="GO" id="GO:0003723">
    <property type="term" value="F:RNA binding"/>
    <property type="evidence" value="ECO:0007669"/>
    <property type="project" value="UniProtKB-UniRule"/>
</dbReference>
<proteinExistence type="predicted"/>
<keyword evidence="5 7" id="KW-0694">RNA-binding</keyword>
<organism evidence="9 10">
    <name type="scientific">Rotaria sordida</name>
    <dbReference type="NCBI Taxonomy" id="392033"/>
    <lineage>
        <taxon>Eukaryota</taxon>
        <taxon>Metazoa</taxon>
        <taxon>Spiralia</taxon>
        <taxon>Gnathifera</taxon>
        <taxon>Rotifera</taxon>
        <taxon>Eurotatoria</taxon>
        <taxon>Bdelloidea</taxon>
        <taxon>Philodinida</taxon>
        <taxon>Philodinidae</taxon>
        <taxon>Rotaria</taxon>
    </lineage>
</organism>
<evidence type="ECO:0000256" key="5">
    <source>
        <dbReference type="ARBA" id="ARBA00022884"/>
    </source>
</evidence>
<evidence type="ECO:0000256" key="6">
    <source>
        <dbReference type="ARBA" id="ARBA00023242"/>
    </source>
</evidence>
<reference evidence="9" key="1">
    <citation type="submission" date="2021-02" db="EMBL/GenBank/DDBJ databases">
        <authorList>
            <person name="Nowell W R."/>
        </authorList>
    </citation>
    <scope>NUCLEOTIDE SEQUENCE</scope>
</reference>
<feature type="domain" description="RRM" evidence="8">
    <location>
        <begin position="16"/>
        <end position="94"/>
    </location>
</feature>
<evidence type="ECO:0000256" key="4">
    <source>
        <dbReference type="ARBA" id="ARBA00022737"/>
    </source>
</evidence>
<name>A0A815NAU9_9BILA</name>
<dbReference type="InterPro" id="IPR012677">
    <property type="entry name" value="Nucleotide-bd_a/b_plait_sf"/>
</dbReference>
<evidence type="ECO:0000256" key="1">
    <source>
        <dbReference type="ARBA" id="ARBA00004123"/>
    </source>
</evidence>
<dbReference type="Pfam" id="PF00076">
    <property type="entry name" value="RRM_1"/>
    <property type="match status" value="2"/>
</dbReference>
<dbReference type="PROSITE" id="PS50102">
    <property type="entry name" value="RRM"/>
    <property type="match status" value="2"/>
</dbReference>
<sequence>MASSSDLLEAPIISYPSLCVDNLHPDVNEAMLFDKFASVGPISSIRVFRNTITRRSLGYAEVNFQLAADAEYAFDTMNFDLLHGRPLRIMRCQRDSALCKSDITKVFIENLDERIDDKLLYDTFSAFGNVLSCKIMTDENNQSKGCGFVDFETQNAADNAIKKVNDISDNHRHIYQNMIDRQKTDNENDSSIYHR</sequence>
<protein>
    <recommendedName>
        <fullName evidence="8">RRM domain-containing protein</fullName>
    </recommendedName>
</protein>
<dbReference type="EMBL" id="CAJNOT010004397">
    <property type="protein sequence ID" value="CAF1430695.1"/>
    <property type="molecule type" value="Genomic_DNA"/>
</dbReference>
<evidence type="ECO:0000313" key="9">
    <source>
        <dbReference type="EMBL" id="CAF1430695.1"/>
    </source>
</evidence>
<dbReference type="InterPro" id="IPR035979">
    <property type="entry name" value="RBD_domain_sf"/>
</dbReference>
<evidence type="ECO:0000256" key="2">
    <source>
        <dbReference type="ARBA" id="ARBA00004496"/>
    </source>
</evidence>
<comment type="subcellular location">
    <subcellularLocation>
        <location evidence="2">Cytoplasm</location>
    </subcellularLocation>
    <subcellularLocation>
        <location evidence="1">Nucleus</location>
    </subcellularLocation>
</comment>
<gene>
    <name evidence="9" type="ORF">ZHD862_LOCUS34366</name>
</gene>
<evidence type="ECO:0000256" key="3">
    <source>
        <dbReference type="ARBA" id="ARBA00022490"/>
    </source>
</evidence>
<feature type="domain" description="RRM" evidence="8">
    <location>
        <begin position="104"/>
        <end position="181"/>
    </location>
</feature>
<dbReference type="GO" id="GO:0005634">
    <property type="term" value="C:nucleus"/>
    <property type="evidence" value="ECO:0007669"/>
    <property type="project" value="UniProtKB-SubCell"/>
</dbReference>
<evidence type="ECO:0000259" key="8">
    <source>
        <dbReference type="PROSITE" id="PS50102"/>
    </source>
</evidence>
<dbReference type="InterPro" id="IPR000504">
    <property type="entry name" value="RRM_dom"/>
</dbReference>
<dbReference type="PANTHER" id="PTHR24012">
    <property type="entry name" value="RNA BINDING PROTEIN"/>
    <property type="match status" value="1"/>
</dbReference>
<dbReference type="Proteomes" id="UP000663864">
    <property type="component" value="Unassembled WGS sequence"/>
</dbReference>
<keyword evidence="4" id="KW-0677">Repeat</keyword>
<evidence type="ECO:0000313" key="10">
    <source>
        <dbReference type="Proteomes" id="UP000663864"/>
    </source>
</evidence>
<accession>A0A815NAU9</accession>
<dbReference type="SUPFAM" id="SSF54928">
    <property type="entry name" value="RNA-binding domain, RBD"/>
    <property type="match status" value="1"/>
</dbReference>
<keyword evidence="3" id="KW-0963">Cytoplasm</keyword>
<dbReference type="Gene3D" id="3.30.70.330">
    <property type="match status" value="2"/>
</dbReference>
<evidence type="ECO:0000256" key="7">
    <source>
        <dbReference type="PROSITE-ProRule" id="PRU00176"/>
    </source>
</evidence>
<comment type="caution">
    <text evidence="9">The sequence shown here is derived from an EMBL/GenBank/DDBJ whole genome shotgun (WGS) entry which is preliminary data.</text>
</comment>
<dbReference type="FunFam" id="3.30.70.330:FF:000651">
    <property type="entry name" value="Poly(A) binding protein cytoplasmic 1 like"/>
    <property type="match status" value="1"/>
</dbReference>
<keyword evidence="6" id="KW-0539">Nucleus</keyword>
<dbReference type="GO" id="GO:0005737">
    <property type="term" value="C:cytoplasm"/>
    <property type="evidence" value="ECO:0007669"/>
    <property type="project" value="UniProtKB-SubCell"/>
</dbReference>